<evidence type="ECO:0000256" key="1">
    <source>
        <dbReference type="SAM" id="MobiDB-lite"/>
    </source>
</evidence>
<protein>
    <recommendedName>
        <fullName evidence="2">Anti-sigma factor RsgI-like middle domain-containing protein</fullName>
    </recommendedName>
</protein>
<dbReference type="Pfam" id="PF23750">
    <property type="entry name" value="RsgI_M"/>
    <property type="match status" value="1"/>
</dbReference>
<reference evidence="3" key="1">
    <citation type="submission" date="2019-10" db="EMBL/GenBank/DDBJ databases">
        <authorList>
            <person name="Ross D.E."/>
            <person name="Gulliver D."/>
        </authorList>
    </citation>
    <scope>NUCLEOTIDE SEQUENCE</scope>
    <source>
        <strain evidence="3">DER-2019</strain>
    </source>
</reference>
<feature type="compositionally biased region" description="Low complexity" evidence="1">
    <location>
        <begin position="275"/>
        <end position="294"/>
    </location>
</feature>
<accession>A0A923HT98</accession>
<evidence type="ECO:0000313" key="3">
    <source>
        <dbReference type="EMBL" id="MBC3887342.1"/>
    </source>
</evidence>
<feature type="compositionally biased region" description="Polar residues" evidence="1">
    <location>
        <begin position="259"/>
        <end position="270"/>
    </location>
</feature>
<gene>
    <name evidence="3" type="ORF">GH810_03335</name>
</gene>
<evidence type="ECO:0000313" key="4">
    <source>
        <dbReference type="Proteomes" id="UP000616595"/>
    </source>
</evidence>
<feature type="compositionally biased region" description="Low complexity" evidence="1">
    <location>
        <begin position="225"/>
        <end position="242"/>
    </location>
</feature>
<dbReference type="InterPro" id="IPR055431">
    <property type="entry name" value="RsgI_M"/>
</dbReference>
<feature type="region of interest" description="Disordered" evidence="1">
    <location>
        <begin position="183"/>
        <end position="333"/>
    </location>
</feature>
<dbReference type="OrthoDB" id="1778603at2"/>
<dbReference type="AlphaFoldDB" id="A0A923HT98"/>
<dbReference type="Proteomes" id="UP000616595">
    <property type="component" value="Unassembled WGS sequence"/>
</dbReference>
<organism evidence="3 4">
    <name type="scientific">Acetobacterium paludosum</name>
    <dbReference type="NCBI Taxonomy" id="52693"/>
    <lineage>
        <taxon>Bacteria</taxon>
        <taxon>Bacillati</taxon>
        <taxon>Bacillota</taxon>
        <taxon>Clostridia</taxon>
        <taxon>Eubacteriales</taxon>
        <taxon>Eubacteriaceae</taxon>
        <taxon>Acetobacterium</taxon>
    </lineage>
</organism>
<keyword evidence="4" id="KW-1185">Reference proteome</keyword>
<sequence length="333" mass="34327">MPDSIVALDVNPSIEIVTNKHNQVLSVKALNEDAQRVINGQNFDQADLEDSVDTLVSAMISHGYLNTDRNVVLVSVKNNDTDKADDLAVSVDQVIMDSASSQNIEPTVLRQTLTEADEQTSALADQYNVSTGKIKMIQEIASSDDSLSVDKLAAMSVTELLQVSKDKAVDLNKIIKFDNVSPNEDTKVAGQTSTGNATTTSAQTVTGTTDAAPVNATGTETTGSTVVNPTETVTTGTTAATPPVTPAAKEEPTVAPPTAENTGSATTNESDVSDTGKTTPAPTDTGATGNATANESDTSDTGKSATNQSDPATTVVSQPNTGTAVVNPTAVVN</sequence>
<proteinExistence type="predicted"/>
<reference evidence="3" key="2">
    <citation type="submission" date="2020-10" db="EMBL/GenBank/DDBJ databases">
        <title>Comparative genomics of the Acetobacterium genus.</title>
        <authorList>
            <person name="Marshall C."/>
            <person name="May H."/>
            <person name="Norman S."/>
        </authorList>
    </citation>
    <scope>NUCLEOTIDE SEQUENCE</scope>
    <source>
        <strain evidence="3">DER-2019</strain>
    </source>
</reference>
<name>A0A923HT98_9FIRM</name>
<feature type="compositionally biased region" description="Polar residues" evidence="1">
    <location>
        <begin position="295"/>
        <end position="333"/>
    </location>
</feature>
<comment type="caution">
    <text evidence="3">The sequence shown here is derived from an EMBL/GenBank/DDBJ whole genome shotgun (WGS) entry which is preliminary data.</text>
</comment>
<dbReference type="EMBL" id="WJBD01000002">
    <property type="protein sequence ID" value="MBC3887342.1"/>
    <property type="molecule type" value="Genomic_DNA"/>
</dbReference>
<feature type="domain" description="Anti-sigma factor RsgI-like middle" evidence="2">
    <location>
        <begin position="4"/>
        <end position="139"/>
    </location>
</feature>
<evidence type="ECO:0000259" key="2">
    <source>
        <dbReference type="Pfam" id="PF23750"/>
    </source>
</evidence>
<dbReference type="RefSeq" id="WP_148566320.1">
    <property type="nucleotide sequence ID" value="NZ_RXYA01000004.1"/>
</dbReference>
<feature type="compositionally biased region" description="Low complexity" evidence="1">
    <location>
        <begin position="189"/>
        <end position="209"/>
    </location>
</feature>